<sequence>NGKPPDSLDHFNNTARNPNAASPASATSNSQQSHLLNQSSRTIPFRPQQKFQQPPSNQAYHSPQQVRYINPVQRMPSNWHSTPATPVNSNNTSNQSNNKYLSANPRSVRPSTPVQRPATASLSTTPLSRAVTPAKPTPILNHIKSEDDFISKAASIELEDLRKELSELMAVEKQDAQEKFLSILETDEDFIPQTVLLPPDILVEKIAEENQQTIAECNREHYEFEKKHNIFEHENIFIFPGTDECVDENRPLLYEPDDLDEFEHSREAYRPVIKSLSELMAEHREYLIELRESRIQKYGALSKEWILKQEKNGRNTKKIHKDNKNREVYEKSFPDMRRAREEKERTARSEKRPNAKQEAAAAQAEIDERKKVFGSAIIPPMNRTLHMADQPQGKIISNPIEKANENLTRFLQSWSTFERQTFQRKFLLYGKNFPALSACIGTKSMEECIRYFYLTKQHVKYKQLQKKPKRKKAGKQYKPTMIPTQGEVMIERIRSFPFMRSNKYVECLICEKKMDVFMIPKLHNGKRVTGEYIESIDDTLPICDGCNTHIRKAKAANFSKCPLKSCALGGRKKAKPSRTIPDTANTLEIERRRFIIHHRKLHPEAVKCCGSCIRKIQNDFSDLAAGKLNEQIAQFTKDRQLKKEQKEREGIPSWNHQEIVKLNECIKSFGIGNWYEVACRLNIKDKTPFYCYTKHKQMVDSGEWDEYFAEPDPDPYEEEVIDEESAANYINDLVISNKPKIEHNNYGIRVKEEAVTPPPEIAKAKPFILEDIPFESTSHLDRRERELMRHFYLETIADMEEKYLNELLEKQYESDESEIPEDPAMEPQIIQQPPSSIKTPKEEEEEDGSDIQVIHVVPPKKRQTFGGSLTQGTPRPNTTETLVPLPQPPTLGFAGLNINLQPSSDLKDDIQRFNSNQLKDLLVPKTTSQPLLFDNDFKSLFPTATRNEGVSSSSSSITPIDQTATTTAPSILNFFNTDIARMRESPPSPNFPELIAPKNPLGTLLSPMLAPPTRPPPFNWLTEHVPANGLASLPFTSVITQQQPIGLGFHKAEPIIVTSKVDPVVPPPPTLTSPASFFSPGARKQHIPTEVAQEYPRKTATPDLKRKSGVETVCLPHASSTHKSMHIKPHPPPQPHTPVIVVPVTVPTPENLTQMIIPISKAITPPRSPSPISAPVVAVAETPSSSVPSTSASTSTSTTTSTSSASGLIPASLSLPMVSEPIALNVLLPRLHERFLNEKSATILAQERHLQEMREQDRKRDEMKEEERKREEAKEEAKRKEEQRKAEMLPPPASPEPEPLQGLHIEVEPEPAQQYLGQFPLYPYEPLVTTVNHLPAETLKDIFKRISTYPDPHGVEKDGPFAIRKYHNLTSAVSDSHLCKPKKKVKRPLSAGIDPKLIIDPENPPMDVITNCHVDDPVRIGESAMTPHMEDELALLGAPTICGENRGSLLAPFDGIAPSSVKRHGYHLYDSHIHGQPPEKKFRPDVYFSDDEGPRSPDDIGDNNVTWMGDPLPPPPETRDIVEIDPFEKFKFSKRKNGKISDGSSTNFDADSTSYTEDTRKNLKLERVFIDWNKAARGMSPKFMSALMNSKLNCQGLNLKIPPRPIKKQKKVKTKKLKKKRKKEKKDETITEDQLLLKKVKIEPEES</sequence>
<dbReference type="WBParaSite" id="ES5_v2.g8636.t1">
    <property type="protein sequence ID" value="ES5_v2.g8636.t1"/>
    <property type="gene ID" value="ES5_v2.g8636"/>
</dbReference>
<dbReference type="Proteomes" id="UP000887579">
    <property type="component" value="Unplaced"/>
</dbReference>
<proteinExistence type="predicted"/>
<accession>A0AC34GUZ1</accession>
<protein>
    <submittedName>
        <fullName evidence="2">SANT domain-containing protein</fullName>
    </submittedName>
</protein>
<evidence type="ECO:0000313" key="2">
    <source>
        <dbReference type="WBParaSite" id="ES5_v2.g8636.t1"/>
    </source>
</evidence>
<evidence type="ECO:0000313" key="1">
    <source>
        <dbReference type="Proteomes" id="UP000887579"/>
    </source>
</evidence>
<name>A0AC34GUZ1_9BILA</name>
<organism evidence="1 2">
    <name type="scientific">Panagrolaimus sp. ES5</name>
    <dbReference type="NCBI Taxonomy" id="591445"/>
    <lineage>
        <taxon>Eukaryota</taxon>
        <taxon>Metazoa</taxon>
        <taxon>Ecdysozoa</taxon>
        <taxon>Nematoda</taxon>
        <taxon>Chromadorea</taxon>
        <taxon>Rhabditida</taxon>
        <taxon>Tylenchina</taxon>
        <taxon>Panagrolaimomorpha</taxon>
        <taxon>Panagrolaimoidea</taxon>
        <taxon>Panagrolaimidae</taxon>
        <taxon>Panagrolaimus</taxon>
    </lineage>
</organism>
<reference evidence="2" key="1">
    <citation type="submission" date="2022-11" db="UniProtKB">
        <authorList>
            <consortium name="WormBaseParasite"/>
        </authorList>
    </citation>
    <scope>IDENTIFICATION</scope>
</reference>